<dbReference type="SMR" id="A2F2S1"/>
<dbReference type="InParanoid" id="A2F2S1"/>
<dbReference type="PANTHER" id="PTHR24182">
    <property type="entry name" value="ANKYRIN REPEAT AND SOCS BOX CONTAINING 4"/>
    <property type="match status" value="1"/>
</dbReference>
<proteinExistence type="predicted"/>
<reference evidence="2" key="2">
    <citation type="journal article" date="2007" name="Science">
        <title>Draft genome sequence of the sexually transmitted pathogen Trichomonas vaginalis.</title>
        <authorList>
            <person name="Carlton J.M."/>
            <person name="Hirt R.P."/>
            <person name="Silva J.C."/>
            <person name="Delcher A.L."/>
            <person name="Schatz M."/>
            <person name="Zhao Q."/>
            <person name="Wortman J.R."/>
            <person name="Bidwell S.L."/>
            <person name="Alsmark U.C.M."/>
            <person name="Besteiro S."/>
            <person name="Sicheritz-Ponten T."/>
            <person name="Noel C.J."/>
            <person name="Dacks J.B."/>
            <person name="Foster P.G."/>
            <person name="Simillion C."/>
            <person name="Van de Peer Y."/>
            <person name="Miranda-Saavedra D."/>
            <person name="Barton G.J."/>
            <person name="Westrop G.D."/>
            <person name="Mueller S."/>
            <person name="Dessi D."/>
            <person name="Fiori P.L."/>
            <person name="Ren Q."/>
            <person name="Paulsen I."/>
            <person name="Zhang H."/>
            <person name="Bastida-Corcuera F.D."/>
            <person name="Simoes-Barbosa A."/>
            <person name="Brown M.T."/>
            <person name="Hayes R.D."/>
            <person name="Mukherjee M."/>
            <person name="Okumura C.Y."/>
            <person name="Schneider R."/>
            <person name="Smith A.J."/>
            <person name="Vanacova S."/>
            <person name="Villalvazo M."/>
            <person name="Haas B.J."/>
            <person name="Pertea M."/>
            <person name="Feldblyum T.V."/>
            <person name="Utterback T.R."/>
            <person name="Shu C.L."/>
            <person name="Osoegawa K."/>
            <person name="de Jong P.J."/>
            <person name="Hrdy I."/>
            <person name="Horvathova L."/>
            <person name="Zubacova Z."/>
            <person name="Dolezal P."/>
            <person name="Malik S.B."/>
            <person name="Logsdon J.M. Jr."/>
            <person name="Henze K."/>
            <person name="Gupta A."/>
            <person name="Wang C.C."/>
            <person name="Dunne R.L."/>
            <person name="Upcroft J.A."/>
            <person name="Upcroft P."/>
            <person name="White O."/>
            <person name="Salzberg S.L."/>
            <person name="Tang P."/>
            <person name="Chiu C.-H."/>
            <person name="Lee Y.-S."/>
            <person name="Embley T.M."/>
            <person name="Coombs G.H."/>
            <person name="Mottram J.C."/>
            <person name="Tachezy J."/>
            <person name="Fraser-Liggett C.M."/>
            <person name="Johnson P.J."/>
        </authorList>
    </citation>
    <scope>NUCLEOTIDE SEQUENCE [LARGE SCALE GENOMIC DNA]</scope>
    <source>
        <strain evidence="2">G3</strain>
    </source>
</reference>
<dbReference type="OrthoDB" id="10683141at2759"/>
<accession>A2F2S1</accession>
<evidence type="ECO:0000313" key="3">
    <source>
        <dbReference type="Proteomes" id="UP000001542"/>
    </source>
</evidence>
<sequence>MSDRDIQPNKYSKLRSIYKYYIDSYNALYRLKTDNEEDLNKIYEMIKTELIESNQYPPQNILKDILNIISYNNRYTKSYLYLAKLISDEYHIIEVKRIPIISNFLFYKEYGIKLDKSDDFEKIKSENLSIHTYNTIYKAIMNNDLERFIIFTERGDFDEDQTLVSDLYPFVENGYSLLELCCYHGAVDCFKLLRSKFDTKITQICLQLSFLRGNPEIMSECLKHQRPNKLCMRYAIISHNIDFVSFLMNEYSIQINLSDCGIYNNLDSFLVCYDQTNDIGCPKVRLAQRSI</sequence>
<dbReference type="InterPro" id="IPR036770">
    <property type="entry name" value="Ankyrin_rpt-contain_sf"/>
</dbReference>
<gene>
    <name evidence="2" type="ORF">TVAG_231210</name>
</gene>
<dbReference type="EMBL" id="DS113589">
    <property type="protein sequence ID" value="EAY00781.1"/>
    <property type="molecule type" value="Genomic_DNA"/>
</dbReference>
<name>A2F2S1_TRIV3</name>
<dbReference type="PANTHER" id="PTHR24182:SF13">
    <property type="entry name" value="LD18443P"/>
    <property type="match status" value="1"/>
</dbReference>
<dbReference type="eggNOG" id="ENOG502SBM3">
    <property type="taxonomic scope" value="Eukaryota"/>
</dbReference>
<dbReference type="SUPFAM" id="SSF48403">
    <property type="entry name" value="Ankyrin repeat"/>
    <property type="match status" value="1"/>
</dbReference>
<dbReference type="Proteomes" id="UP000001542">
    <property type="component" value="Unassembled WGS sequence"/>
</dbReference>
<evidence type="ECO:0000313" key="2">
    <source>
        <dbReference type="EMBL" id="EAY00781.1"/>
    </source>
</evidence>
<evidence type="ECO:0000259" key="1">
    <source>
        <dbReference type="Pfam" id="PF11929"/>
    </source>
</evidence>
<dbReference type="InterPro" id="IPR020683">
    <property type="entry name" value="DUF3447"/>
</dbReference>
<keyword evidence="3" id="KW-1185">Reference proteome</keyword>
<protein>
    <recommendedName>
        <fullName evidence="1">DUF3447 domain-containing protein</fullName>
    </recommendedName>
</protein>
<dbReference type="VEuPathDB" id="TrichDB:TVAGG3_0707410"/>
<dbReference type="VEuPathDB" id="TrichDB:TVAG_231210"/>
<organism evidence="2 3">
    <name type="scientific">Trichomonas vaginalis (strain ATCC PRA-98 / G3)</name>
    <dbReference type="NCBI Taxonomy" id="412133"/>
    <lineage>
        <taxon>Eukaryota</taxon>
        <taxon>Metamonada</taxon>
        <taxon>Parabasalia</taxon>
        <taxon>Trichomonadida</taxon>
        <taxon>Trichomonadidae</taxon>
        <taxon>Trichomonas</taxon>
    </lineage>
</organism>
<reference evidence="2" key="1">
    <citation type="submission" date="2006-10" db="EMBL/GenBank/DDBJ databases">
        <authorList>
            <person name="Amadeo P."/>
            <person name="Zhao Q."/>
            <person name="Wortman J."/>
            <person name="Fraser-Liggett C."/>
            <person name="Carlton J."/>
        </authorList>
    </citation>
    <scope>NUCLEOTIDE SEQUENCE</scope>
    <source>
        <strain evidence="2">G3</strain>
    </source>
</reference>
<feature type="domain" description="DUF3447" evidence="1">
    <location>
        <begin position="197"/>
        <end position="272"/>
    </location>
</feature>
<dbReference type="AlphaFoldDB" id="A2F2S1"/>
<dbReference type="Pfam" id="PF11929">
    <property type="entry name" value="DUF3447"/>
    <property type="match status" value="1"/>
</dbReference>